<gene>
    <name evidence="1" type="ORF">WA026_010312</name>
</gene>
<name>A0AAW1V3G7_9CUCU</name>
<dbReference type="PANTHER" id="PTHR45913:SF20">
    <property type="entry name" value="GENERAL TRANSCRIPTION FACTOR II-I REPEAT DOMAIN-CONTAINING PROTEIN 2"/>
    <property type="match status" value="1"/>
</dbReference>
<reference evidence="1 2" key="1">
    <citation type="submission" date="2023-03" db="EMBL/GenBank/DDBJ databases">
        <title>Genome insight into feeding habits of ladybird beetles.</title>
        <authorList>
            <person name="Li H.-S."/>
            <person name="Huang Y.-H."/>
            <person name="Pang H."/>
        </authorList>
    </citation>
    <scope>NUCLEOTIDE SEQUENCE [LARGE SCALE GENOMIC DNA]</scope>
    <source>
        <strain evidence="1">SYSU_2023b</strain>
        <tissue evidence="1">Whole body</tissue>
    </source>
</reference>
<dbReference type="AlphaFoldDB" id="A0AAW1V3G7"/>
<proteinExistence type="predicted"/>
<organism evidence="1 2">
    <name type="scientific">Henosepilachna vigintioctopunctata</name>
    <dbReference type="NCBI Taxonomy" id="420089"/>
    <lineage>
        <taxon>Eukaryota</taxon>
        <taxon>Metazoa</taxon>
        <taxon>Ecdysozoa</taxon>
        <taxon>Arthropoda</taxon>
        <taxon>Hexapoda</taxon>
        <taxon>Insecta</taxon>
        <taxon>Pterygota</taxon>
        <taxon>Neoptera</taxon>
        <taxon>Endopterygota</taxon>
        <taxon>Coleoptera</taxon>
        <taxon>Polyphaga</taxon>
        <taxon>Cucujiformia</taxon>
        <taxon>Coccinelloidea</taxon>
        <taxon>Coccinellidae</taxon>
        <taxon>Epilachninae</taxon>
        <taxon>Epilachnini</taxon>
        <taxon>Henosepilachna</taxon>
    </lineage>
</organism>
<comment type="caution">
    <text evidence="1">The sequence shown here is derived from an EMBL/GenBank/DDBJ whole genome shotgun (WGS) entry which is preliminary data.</text>
</comment>
<dbReference type="Proteomes" id="UP001431783">
    <property type="component" value="Unassembled WGS sequence"/>
</dbReference>
<evidence type="ECO:0008006" key="3">
    <source>
        <dbReference type="Google" id="ProtNLM"/>
    </source>
</evidence>
<evidence type="ECO:0000313" key="1">
    <source>
        <dbReference type="EMBL" id="KAK9890202.1"/>
    </source>
</evidence>
<dbReference type="EMBL" id="JARQZJ010000125">
    <property type="protein sequence ID" value="KAK9890202.1"/>
    <property type="molecule type" value="Genomic_DNA"/>
</dbReference>
<dbReference type="PANTHER" id="PTHR45913">
    <property type="entry name" value="EPM2A-INTERACTING PROTEIN 1"/>
    <property type="match status" value="1"/>
</dbReference>
<keyword evidence="2" id="KW-1185">Reference proteome</keyword>
<protein>
    <recommendedName>
        <fullName evidence="3">Transposase</fullName>
    </recommendedName>
</protein>
<sequence>MSRESVKRKIDRENRSYKENWVSDYLIVNNNGKLQFKLLQCPRNIISEDITQQCMQISMPQTHSLYASYVVSLELSRAKKSFTDGNLIKKCAIEMAKAFEDSKIAEKFELVLSHQTIQRRIVERVSN</sequence>
<evidence type="ECO:0000313" key="2">
    <source>
        <dbReference type="Proteomes" id="UP001431783"/>
    </source>
</evidence>
<accession>A0AAW1V3G7</accession>